<protein>
    <submittedName>
        <fullName evidence="2">Uncharacterized protein</fullName>
    </submittedName>
</protein>
<evidence type="ECO:0000256" key="1">
    <source>
        <dbReference type="SAM" id="MobiDB-lite"/>
    </source>
</evidence>
<evidence type="ECO:0000313" key="2">
    <source>
        <dbReference type="EMBL" id="MDV0447501.1"/>
    </source>
</evidence>
<keyword evidence="3" id="KW-1185">Reference proteome</keyword>
<dbReference type="EMBL" id="JAWDKD010000020">
    <property type="protein sequence ID" value="MDV0447501.1"/>
    <property type="molecule type" value="Genomic_DNA"/>
</dbReference>
<reference evidence="2" key="1">
    <citation type="submission" date="2023-06" db="EMBL/GenBank/DDBJ databases">
        <title>Genome sequence of Methanosarcinaceae archaeon Ag5.</title>
        <authorList>
            <person name="Protasov E."/>
            <person name="Platt K."/>
            <person name="Poehlein A."/>
            <person name="Daniel R."/>
            <person name="Brune A."/>
        </authorList>
    </citation>
    <scope>NUCLEOTIDE SEQUENCE</scope>
    <source>
        <strain evidence="2">Ag5</strain>
    </source>
</reference>
<gene>
    <name evidence="2" type="ORF">MsAg5_14010</name>
</gene>
<accession>A0AAE4MKG0</accession>
<evidence type="ECO:0000313" key="3">
    <source>
        <dbReference type="Proteomes" id="UP001271789"/>
    </source>
</evidence>
<proteinExistence type="predicted"/>
<name>A0AAE4MKG0_9EURY</name>
<organism evidence="2 3">
    <name type="scientific">Methanolapillus africanus</name>
    <dbReference type="NCBI Taxonomy" id="3028297"/>
    <lineage>
        <taxon>Archaea</taxon>
        <taxon>Methanobacteriati</taxon>
        <taxon>Methanobacteriota</taxon>
        <taxon>Stenosarchaea group</taxon>
        <taxon>Methanomicrobia</taxon>
        <taxon>Methanosarcinales</taxon>
        <taxon>Methanosarcinaceae</taxon>
        <taxon>Methanolapillus</taxon>
    </lineage>
</organism>
<sequence length="1317" mass="143627">MTQKNSKTILWIAAAVLAVLILSVSVYVVGNDYFSNPAVPGPSGNGSVQPPAGSSGEGFEPENNSGSDGTSGSGTGSGSDPIHVNPGGSGQIAAAISVSGSYSPEDWSQEKTVTIVSKTTKVPIKYTRWVVGEYDNDTFPTDPLDYSDYTIPFNVTDDGKLTFYVEDDNGRKNTSVLTIEKIDNTTPAIDSIELNPDDGTWGQSVDISLTVTDLQSGVAAVKYAQGVFTIDDFPDDGTETTVDLDAEGNGSFTVTENDNYTIYAVDNVGNAFVFVQEVANIDTTAPEFGTASLDPASSWNPTINVSILVTDSQSDVSEVRYAKGRFTADNFTSDSTSNAISLDSSDNANFTVSANGRYTVYAIDAAGNAAVYVVQVTNVDKKAPTFESVTLDPIEGIWNQTVDVSVTVSDEQSLVASVMYIKGKYTAADFPTGEATDITSSPEFTVSANGRYTVCATDNAGNKRVTVVQVTNVDKKAPKIDQISLSPDEDTWNQTVDVSFHVEDTQSDVAFVKYEKGRFDVTTFPNSTAADITGDNKFIASANGKYTIYTEDNVGNKAVKVVTVSNVDKKAPVISRIMIDMDSTPKVMFNVTDLQSGVNVVKYLPEKMNLEDFDSIGTVLTGSSATYSFDIGSENVYTVYVRDNIGNEKIQRIRVSAIDVVPPEITNVQISDENEWATEKTVTFNATDDDELYTVLSVKGEFDKNTFDFDNASEAVPTSSADEYSFDVTESGKYTIYAEDSTGNRVVYVVEVTLIDTTNPTIAFSNSTVAEYSETLTVTPSDSESGINTSASLWVKGSYTQDDFEDSGSEAESLPATLPVFYRNGVYSFYVVNNAGLVTVETYQVQSINLGTESSPLLIYSHLDISRISEDLEEGNNALYYQMQENITNFSEVANSWVPVGAADKMFAGVFDGNGKNITGLVSLTDSADSIVKCQSLFGPTEGGTFKDLTLIYSPLNNNYYGNAFTTTPQTASLDYCKVNSVWVFSPDKMANVIAEIEAEANKFDGNKNNKTTIAMHTLGYIRHIKYNDATWTLLLETPNTSFTSWMDNNASTLRSVSVFSGSEVVVTDTYTKDGVIDFIHLAAPLNAIVSTKAPEKTEYYSSISLTATAYTTYEQDDIAGWVGDLHQQYPIADSKTIGKRSQGNFSQEDMFADLDAVNIGDSVVFINTSNSSKNYVKMNVSEAYGNYYSSSSRSEQERFNLFITNMDNRSYANPTSTKTYYVLGFYPVSVQIRYNNVQYAGNIKKLDSAISDYTKNVRIYVHVKVLTIDMERDERKWQVCPASVNDVTLEKLRKEFGMYIYTNAGYADEDIPAMYK</sequence>
<feature type="region of interest" description="Disordered" evidence="1">
    <location>
        <begin position="39"/>
        <end position="86"/>
    </location>
</feature>
<comment type="caution">
    <text evidence="2">The sequence shown here is derived from an EMBL/GenBank/DDBJ whole genome shotgun (WGS) entry which is preliminary data.</text>
</comment>
<dbReference type="Proteomes" id="UP001271789">
    <property type="component" value="Unassembled WGS sequence"/>
</dbReference>
<dbReference type="RefSeq" id="WP_338099939.1">
    <property type="nucleotide sequence ID" value="NZ_JAWDKD010000020.1"/>
</dbReference>